<feature type="compositionally biased region" description="Low complexity" evidence="1">
    <location>
        <begin position="248"/>
        <end position="278"/>
    </location>
</feature>
<keyword evidence="3" id="KW-0732">Signal</keyword>
<keyword evidence="2" id="KW-0812">Transmembrane</keyword>
<feature type="compositionally biased region" description="Basic and acidic residues" evidence="1">
    <location>
        <begin position="349"/>
        <end position="370"/>
    </location>
</feature>
<feature type="transmembrane region" description="Helical" evidence="2">
    <location>
        <begin position="290"/>
        <end position="311"/>
    </location>
</feature>
<evidence type="ECO:0000313" key="4">
    <source>
        <dbReference type="EMBL" id="MFC7446287.1"/>
    </source>
</evidence>
<sequence length="370" mass="37420">MRTTSWSMVPVLAGAAVALALGLLVPGAAAAPSVPPPDTTTPDGSGQDEGSGQGSGSGSGGGSYPRPALTLDSSSAFVDDSVGAYITCPGDNRMSSMVVTMEPSGTVVLVTGSSEQLSGREWALDGSLTVPEVEPGEYTLVTACGGQAPFTVRAVQLDPSLTVSPDHGPPGENVEFHGTDLPRCRGTWSVTLGGTVLGNVEQDGDTLEHTATVPTRATPGSRLARIECASPDASAEAGFEVEQAAGVTTTTTTRSTVPTTATTTRRIQTTDPPSTTTVGNGGSGTGSPPVALIAAAGLTSVAVAAGAGVAVRARQARRWLTEHVDTQPRPAPPVIAVEPPPGQVHGHSVRLEPRGDAGHQIIEENGRDEN</sequence>
<keyword evidence="2" id="KW-0472">Membrane</keyword>
<dbReference type="EMBL" id="JBHTCS010000001">
    <property type="protein sequence ID" value="MFC7446287.1"/>
    <property type="molecule type" value="Genomic_DNA"/>
</dbReference>
<organism evidence="4 5">
    <name type="scientific">Rhodococcus daqingensis</name>
    <dbReference type="NCBI Taxonomy" id="2479363"/>
    <lineage>
        <taxon>Bacteria</taxon>
        <taxon>Bacillati</taxon>
        <taxon>Actinomycetota</taxon>
        <taxon>Actinomycetes</taxon>
        <taxon>Mycobacteriales</taxon>
        <taxon>Nocardiaceae</taxon>
        <taxon>Rhodococcus</taxon>
    </lineage>
</organism>
<feature type="compositionally biased region" description="Pro residues" evidence="1">
    <location>
        <begin position="329"/>
        <end position="342"/>
    </location>
</feature>
<evidence type="ECO:0000256" key="3">
    <source>
        <dbReference type="SAM" id="SignalP"/>
    </source>
</evidence>
<evidence type="ECO:0008006" key="6">
    <source>
        <dbReference type="Google" id="ProtNLM"/>
    </source>
</evidence>
<dbReference type="Proteomes" id="UP001596484">
    <property type="component" value="Unassembled WGS sequence"/>
</dbReference>
<evidence type="ECO:0000256" key="2">
    <source>
        <dbReference type="SAM" id="Phobius"/>
    </source>
</evidence>
<feature type="signal peptide" evidence="3">
    <location>
        <begin position="1"/>
        <end position="30"/>
    </location>
</feature>
<evidence type="ECO:0000256" key="1">
    <source>
        <dbReference type="SAM" id="MobiDB-lite"/>
    </source>
</evidence>
<feature type="region of interest" description="Disordered" evidence="1">
    <location>
        <begin position="326"/>
        <end position="370"/>
    </location>
</feature>
<dbReference type="RefSeq" id="WP_378400303.1">
    <property type="nucleotide sequence ID" value="NZ_JBHTCS010000001.1"/>
</dbReference>
<name>A0ABW2RRD1_9NOCA</name>
<feature type="compositionally biased region" description="Gly residues" evidence="1">
    <location>
        <begin position="47"/>
        <end position="63"/>
    </location>
</feature>
<reference evidence="5" key="1">
    <citation type="journal article" date="2019" name="Int. J. Syst. Evol. Microbiol.">
        <title>The Global Catalogue of Microorganisms (GCM) 10K type strain sequencing project: providing services to taxonomists for standard genome sequencing and annotation.</title>
        <authorList>
            <consortium name="The Broad Institute Genomics Platform"/>
            <consortium name="The Broad Institute Genome Sequencing Center for Infectious Disease"/>
            <person name="Wu L."/>
            <person name="Ma J."/>
        </authorList>
    </citation>
    <scope>NUCLEOTIDE SEQUENCE [LARGE SCALE GENOMIC DNA]</scope>
    <source>
        <strain evidence="5">ICMP 19430</strain>
    </source>
</reference>
<gene>
    <name evidence="4" type="ORF">ACFQS9_00130</name>
</gene>
<keyword evidence="2" id="KW-1133">Transmembrane helix</keyword>
<evidence type="ECO:0000313" key="5">
    <source>
        <dbReference type="Proteomes" id="UP001596484"/>
    </source>
</evidence>
<comment type="caution">
    <text evidence="4">The sequence shown here is derived from an EMBL/GenBank/DDBJ whole genome shotgun (WGS) entry which is preliminary data.</text>
</comment>
<feature type="region of interest" description="Disordered" evidence="1">
    <location>
        <begin position="31"/>
        <end position="68"/>
    </location>
</feature>
<feature type="chain" id="PRO_5045182120" description="Ig-like domain-containing protein" evidence="3">
    <location>
        <begin position="31"/>
        <end position="370"/>
    </location>
</feature>
<proteinExistence type="predicted"/>
<protein>
    <recommendedName>
        <fullName evidence="6">Ig-like domain-containing protein</fullName>
    </recommendedName>
</protein>
<accession>A0ABW2RRD1</accession>
<keyword evidence="5" id="KW-1185">Reference proteome</keyword>
<feature type="region of interest" description="Disordered" evidence="1">
    <location>
        <begin position="247"/>
        <end position="284"/>
    </location>
</feature>